<accession>U4KV71</accession>
<evidence type="ECO:0000313" key="5">
    <source>
        <dbReference type="Proteomes" id="UP000018144"/>
    </source>
</evidence>
<protein>
    <recommendedName>
        <fullName evidence="6">NmrA-like domain-containing protein</fullName>
    </recommendedName>
</protein>
<keyword evidence="2" id="KW-0521">NADP</keyword>
<evidence type="ECO:0000313" key="4">
    <source>
        <dbReference type="EMBL" id="CCX04771.1"/>
    </source>
</evidence>
<dbReference type="SUPFAM" id="SSF51735">
    <property type="entry name" value="NAD(P)-binding Rossmann-fold domains"/>
    <property type="match status" value="1"/>
</dbReference>
<dbReference type="Proteomes" id="UP000018144">
    <property type="component" value="Unassembled WGS sequence"/>
</dbReference>
<dbReference type="AlphaFoldDB" id="U4KV71"/>
<reference evidence="4 5" key="1">
    <citation type="journal article" date="2013" name="PLoS Genet.">
        <title>The genome and development-dependent transcriptomes of Pyronema confluens: a window into fungal evolution.</title>
        <authorList>
            <person name="Traeger S."/>
            <person name="Altegoer F."/>
            <person name="Freitag M."/>
            <person name="Gabaldon T."/>
            <person name="Kempken F."/>
            <person name="Kumar A."/>
            <person name="Marcet-Houben M."/>
            <person name="Poggeler S."/>
            <person name="Stajich J.E."/>
            <person name="Nowrousian M."/>
        </authorList>
    </citation>
    <scope>NUCLEOTIDE SEQUENCE [LARGE SCALE GENOMIC DNA]</scope>
    <source>
        <strain evidence="5">CBS 100304</strain>
        <tissue evidence="4">Vegetative mycelium</tissue>
    </source>
</reference>
<dbReference type="InterPro" id="IPR036291">
    <property type="entry name" value="NAD(P)-bd_dom_sf"/>
</dbReference>
<evidence type="ECO:0000256" key="2">
    <source>
        <dbReference type="ARBA" id="ARBA00022857"/>
    </source>
</evidence>
<name>U4KV71_PYROM</name>
<dbReference type="InterPro" id="IPR051609">
    <property type="entry name" value="NmrA/Isoflavone_reductase-like"/>
</dbReference>
<dbReference type="Gene3D" id="3.90.25.10">
    <property type="entry name" value="UDP-galactose 4-epimerase, domain 1"/>
    <property type="match status" value="1"/>
</dbReference>
<evidence type="ECO:0000256" key="3">
    <source>
        <dbReference type="ARBA" id="ARBA00023002"/>
    </source>
</evidence>
<dbReference type="STRING" id="1076935.U4KV71"/>
<proteinExistence type="inferred from homology"/>
<keyword evidence="3" id="KW-0560">Oxidoreductase</keyword>
<dbReference type="GO" id="GO:0016491">
    <property type="term" value="F:oxidoreductase activity"/>
    <property type="evidence" value="ECO:0007669"/>
    <property type="project" value="UniProtKB-KW"/>
</dbReference>
<evidence type="ECO:0000256" key="1">
    <source>
        <dbReference type="ARBA" id="ARBA00005725"/>
    </source>
</evidence>
<dbReference type="PANTHER" id="PTHR47706:SF4">
    <property type="entry name" value="NMRA-LIKE DOMAIN-CONTAINING PROTEIN"/>
    <property type="match status" value="1"/>
</dbReference>
<dbReference type="Gene3D" id="3.40.50.720">
    <property type="entry name" value="NAD(P)-binding Rossmann-like Domain"/>
    <property type="match status" value="1"/>
</dbReference>
<dbReference type="eggNOG" id="ENOG502SHYH">
    <property type="taxonomic scope" value="Eukaryota"/>
</dbReference>
<gene>
    <name evidence="4" type="ORF">PCON_03662</name>
</gene>
<dbReference type="PANTHER" id="PTHR47706">
    <property type="entry name" value="NMRA-LIKE FAMILY PROTEIN"/>
    <property type="match status" value="1"/>
</dbReference>
<evidence type="ECO:0008006" key="6">
    <source>
        <dbReference type="Google" id="ProtNLM"/>
    </source>
</evidence>
<sequence length="184" mass="20693">MDWYHCKLEVMEKVKESGLEYTAFRNGQLINYWAHGSPHLKAVEEGLAGMGFAFVVDVGNETAEIPGTGDQKVTFTRTQDVGAFVAAAVGLEKWEEEMGMGGETTTYNKVVRKVKEMGRKMEVTYRSRDREDGGRKFYLQAMLAVAKGEGEIKMRLNELVPEIKLWGVDKFLGIWWGNEGSGEK</sequence>
<dbReference type="OrthoDB" id="10000533at2759"/>
<comment type="similarity">
    <text evidence="1">Belongs to the NmrA-type oxidoreductase family. Isoflavone reductase subfamily.</text>
</comment>
<organism evidence="4 5">
    <name type="scientific">Pyronema omphalodes (strain CBS 100304)</name>
    <name type="common">Pyronema confluens</name>
    <dbReference type="NCBI Taxonomy" id="1076935"/>
    <lineage>
        <taxon>Eukaryota</taxon>
        <taxon>Fungi</taxon>
        <taxon>Dikarya</taxon>
        <taxon>Ascomycota</taxon>
        <taxon>Pezizomycotina</taxon>
        <taxon>Pezizomycetes</taxon>
        <taxon>Pezizales</taxon>
        <taxon>Pyronemataceae</taxon>
        <taxon>Pyronema</taxon>
    </lineage>
</organism>
<keyword evidence="5" id="KW-1185">Reference proteome</keyword>
<dbReference type="EMBL" id="HF935217">
    <property type="protein sequence ID" value="CCX04771.1"/>
    <property type="molecule type" value="Genomic_DNA"/>
</dbReference>